<dbReference type="GO" id="GO:0016020">
    <property type="term" value="C:membrane"/>
    <property type="evidence" value="ECO:0007669"/>
    <property type="project" value="TreeGrafter"/>
</dbReference>
<evidence type="ECO:0000313" key="4">
    <source>
        <dbReference type="EMBL" id="PQQ13348.1"/>
    </source>
</evidence>
<dbReference type="InterPro" id="IPR000167">
    <property type="entry name" value="Dehydrin"/>
</dbReference>
<gene>
    <name evidence="4" type="ORF">Pyn_13655</name>
</gene>
<dbReference type="OrthoDB" id="1934367at2759"/>
<name>A0A314Z856_PRUYE</name>
<dbReference type="Pfam" id="PF00257">
    <property type="entry name" value="Dehydrin"/>
    <property type="match status" value="1"/>
</dbReference>
<dbReference type="PROSITE" id="PS00823">
    <property type="entry name" value="DEHYDRIN_2"/>
    <property type="match status" value="1"/>
</dbReference>
<accession>A0A314Z856</accession>
<feature type="region of interest" description="Disordered" evidence="3">
    <location>
        <begin position="1"/>
        <end position="126"/>
    </location>
</feature>
<dbReference type="AlphaFoldDB" id="A0A314Z856"/>
<comment type="similarity">
    <text evidence="1 2">Belongs to the plant dehydrin family.</text>
</comment>
<feature type="compositionally biased region" description="Basic and acidic residues" evidence="3">
    <location>
        <begin position="181"/>
        <end position="198"/>
    </location>
</feature>
<dbReference type="GO" id="GO:0009414">
    <property type="term" value="P:response to water deprivation"/>
    <property type="evidence" value="ECO:0007669"/>
    <property type="project" value="UniProtKB-ARBA"/>
</dbReference>
<dbReference type="EMBL" id="PJQY01000304">
    <property type="protein sequence ID" value="PQQ13348.1"/>
    <property type="molecule type" value="Genomic_DNA"/>
</dbReference>
<keyword evidence="5" id="KW-1185">Reference proteome</keyword>
<dbReference type="PANTHER" id="PTHR33346">
    <property type="entry name" value="DEHYDRIN XERO 2-RELATED"/>
    <property type="match status" value="1"/>
</dbReference>
<dbReference type="GO" id="GO:0009737">
    <property type="term" value="P:response to abscisic acid"/>
    <property type="evidence" value="ECO:0007669"/>
    <property type="project" value="TreeGrafter"/>
</dbReference>
<feature type="compositionally biased region" description="Basic and acidic residues" evidence="3">
    <location>
        <begin position="99"/>
        <end position="113"/>
    </location>
</feature>
<sequence>MVAIRDHVNPLRCKRISSMADHYPKEAKESQSPTKVGEEGQGCGMFDFLKKKENEKPHQEQEQHKHTLAEKLHHHDGDSSSSSSDEEGGEKKKKGLKGKTKEKISGKKEEGDAYHASVPVEKTHYIENGAPHADEMKGFMEKIKEKLPGQHKEAEHGAHAEYHAVDGHSHEAEPKKGILEKIKDKLPGGHKNEEEKPKGVLASMMQPIKDLDVSGSGL</sequence>
<feature type="region of interest" description="Disordered" evidence="3">
    <location>
        <begin position="181"/>
        <end position="218"/>
    </location>
</feature>
<evidence type="ECO:0000256" key="2">
    <source>
        <dbReference type="RuleBase" id="RU003995"/>
    </source>
</evidence>
<dbReference type="GO" id="GO:0009631">
    <property type="term" value="P:cold acclimation"/>
    <property type="evidence" value="ECO:0007669"/>
    <property type="project" value="TreeGrafter"/>
</dbReference>
<dbReference type="STRING" id="2094558.A0A314Z856"/>
<dbReference type="InterPro" id="IPR030513">
    <property type="entry name" value="Dehydrin_CS"/>
</dbReference>
<organism evidence="4 5">
    <name type="scientific">Prunus yedoensis var. nudiflora</name>
    <dbReference type="NCBI Taxonomy" id="2094558"/>
    <lineage>
        <taxon>Eukaryota</taxon>
        <taxon>Viridiplantae</taxon>
        <taxon>Streptophyta</taxon>
        <taxon>Embryophyta</taxon>
        <taxon>Tracheophyta</taxon>
        <taxon>Spermatophyta</taxon>
        <taxon>Magnoliopsida</taxon>
        <taxon>eudicotyledons</taxon>
        <taxon>Gunneridae</taxon>
        <taxon>Pentapetalae</taxon>
        <taxon>rosids</taxon>
        <taxon>fabids</taxon>
        <taxon>Rosales</taxon>
        <taxon>Rosaceae</taxon>
        <taxon>Amygdaloideae</taxon>
        <taxon>Amygdaleae</taxon>
        <taxon>Prunus</taxon>
    </lineage>
</organism>
<evidence type="ECO:0000256" key="1">
    <source>
        <dbReference type="ARBA" id="ARBA00008403"/>
    </source>
</evidence>
<feature type="compositionally biased region" description="Basic and acidic residues" evidence="3">
    <location>
        <begin position="48"/>
        <end position="78"/>
    </location>
</feature>
<dbReference type="PROSITE" id="PS00315">
    <property type="entry name" value="DEHYDRIN_1"/>
    <property type="match status" value="1"/>
</dbReference>
<dbReference type="GO" id="GO:0005829">
    <property type="term" value="C:cytosol"/>
    <property type="evidence" value="ECO:0007669"/>
    <property type="project" value="TreeGrafter"/>
</dbReference>
<dbReference type="Proteomes" id="UP000250321">
    <property type="component" value="Unassembled WGS sequence"/>
</dbReference>
<reference evidence="4 5" key="1">
    <citation type="submission" date="2018-02" db="EMBL/GenBank/DDBJ databases">
        <title>Draft genome of wild Prunus yedoensis var. nudiflora.</title>
        <authorList>
            <person name="Baek S."/>
            <person name="Kim J.-H."/>
            <person name="Choi K."/>
            <person name="Kim G.-B."/>
            <person name="Cho A."/>
            <person name="Jang H."/>
            <person name="Shin C.-H."/>
            <person name="Yu H.-J."/>
            <person name="Mun J.-H."/>
        </authorList>
    </citation>
    <scope>NUCLEOTIDE SEQUENCE [LARGE SCALE GENOMIC DNA]</scope>
    <source>
        <strain evidence="5">cv. Jeju island</strain>
        <tissue evidence="4">Leaf</tissue>
    </source>
</reference>
<evidence type="ECO:0000313" key="5">
    <source>
        <dbReference type="Proteomes" id="UP000250321"/>
    </source>
</evidence>
<evidence type="ECO:0000256" key="3">
    <source>
        <dbReference type="SAM" id="MobiDB-lite"/>
    </source>
</evidence>
<proteinExistence type="inferred from homology"/>
<protein>
    <submittedName>
        <fullName evidence="4">Dehydrin ERD10</fullName>
    </submittedName>
</protein>
<dbReference type="PANTHER" id="PTHR33346:SF2">
    <property type="entry name" value="DEHYDRIN ERD14"/>
    <property type="match status" value="1"/>
</dbReference>
<comment type="caution">
    <text evidence="4">The sequence shown here is derived from an EMBL/GenBank/DDBJ whole genome shotgun (WGS) entry which is preliminary data.</text>
</comment>